<proteinExistence type="predicted"/>
<dbReference type="Proteomes" id="UP000015102">
    <property type="component" value="Unassembled WGS sequence"/>
</dbReference>
<evidence type="ECO:0000313" key="1">
    <source>
        <dbReference type="EnsemblMetazoa" id="MESCA010638-PA"/>
    </source>
</evidence>
<dbReference type="HOGENOM" id="CLU_2530026_0_0_1"/>
<evidence type="ECO:0000313" key="2">
    <source>
        <dbReference type="Proteomes" id="UP000015102"/>
    </source>
</evidence>
<sequence length="84" mass="9608">MLLTDCEAIKKLPFMEYTNAKPSVLIGLNHSFLGCALETVEDEIRMGYKLGWSLQSWFKSEIFKFIENCGTKTVPNNQYKGNIL</sequence>
<reference evidence="1" key="2">
    <citation type="submission" date="2015-06" db="UniProtKB">
        <authorList>
            <consortium name="EnsemblMetazoa"/>
        </authorList>
    </citation>
    <scope>IDENTIFICATION</scope>
</reference>
<name>T1H327_MEGSC</name>
<dbReference type="EMBL" id="CAQQ02379172">
    <property type="status" value="NOT_ANNOTATED_CDS"/>
    <property type="molecule type" value="Genomic_DNA"/>
</dbReference>
<dbReference type="EMBL" id="CAQQ02379171">
    <property type="status" value="NOT_ANNOTATED_CDS"/>
    <property type="molecule type" value="Genomic_DNA"/>
</dbReference>
<reference evidence="2" key="1">
    <citation type="submission" date="2013-02" db="EMBL/GenBank/DDBJ databases">
        <authorList>
            <person name="Hughes D."/>
        </authorList>
    </citation>
    <scope>NUCLEOTIDE SEQUENCE</scope>
    <source>
        <strain>Durham</strain>
        <strain evidence="2">NC isolate 2 -- Noor lab</strain>
    </source>
</reference>
<protein>
    <submittedName>
        <fullName evidence="1">Uncharacterized protein</fullName>
    </submittedName>
</protein>
<dbReference type="AlphaFoldDB" id="T1H327"/>
<keyword evidence="2" id="KW-1185">Reference proteome</keyword>
<dbReference type="EnsemblMetazoa" id="MESCA010638-RA">
    <property type="protein sequence ID" value="MESCA010638-PA"/>
    <property type="gene ID" value="MESCA010638"/>
</dbReference>
<organism evidence="1 2">
    <name type="scientific">Megaselia scalaris</name>
    <name type="common">Humpbacked fly</name>
    <name type="synonym">Phora scalaris</name>
    <dbReference type="NCBI Taxonomy" id="36166"/>
    <lineage>
        <taxon>Eukaryota</taxon>
        <taxon>Metazoa</taxon>
        <taxon>Ecdysozoa</taxon>
        <taxon>Arthropoda</taxon>
        <taxon>Hexapoda</taxon>
        <taxon>Insecta</taxon>
        <taxon>Pterygota</taxon>
        <taxon>Neoptera</taxon>
        <taxon>Endopterygota</taxon>
        <taxon>Diptera</taxon>
        <taxon>Brachycera</taxon>
        <taxon>Muscomorpha</taxon>
        <taxon>Platypezoidea</taxon>
        <taxon>Phoridae</taxon>
        <taxon>Megaseliini</taxon>
        <taxon>Megaselia</taxon>
    </lineage>
</organism>
<accession>T1H327</accession>